<evidence type="ECO:0000256" key="1">
    <source>
        <dbReference type="SAM" id="MobiDB-lite"/>
    </source>
</evidence>
<organism evidence="2">
    <name type="scientific">Sesamum angustifolium</name>
    <dbReference type="NCBI Taxonomy" id="2727405"/>
    <lineage>
        <taxon>Eukaryota</taxon>
        <taxon>Viridiplantae</taxon>
        <taxon>Streptophyta</taxon>
        <taxon>Embryophyta</taxon>
        <taxon>Tracheophyta</taxon>
        <taxon>Spermatophyta</taxon>
        <taxon>Magnoliopsida</taxon>
        <taxon>eudicotyledons</taxon>
        <taxon>Gunneridae</taxon>
        <taxon>Pentapetalae</taxon>
        <taxon>asterids</taxon>
        <taxon>lamiids</taxon>
        <taxon>Lamiales</taxon>
        <taxon>Pedaliaceae</taxon>
        <taxon>Sesamum</taxon>
    </lineage>
</organism>
<name>A0AAW2JTG9_9LAMI</name>
<protein>
    <submittedName>
        <fullName evidence="2">Uncharacterized protein</fullName>
    </submittedName>
</protein>
<reference evidence="2" key="1">
    <citation type="submission" date="2020-06" db="EMBL/GenBank/DDBJ databases">
        <authorList>
            <person name="Li T."/>
            <person name="Hu X."/>
            <person name="Zhang T."/>
            <person name="Song X."/>
            <person name="Zhang H."/>
            <person name="Dai N."/>
            <person name="Sheng W."/>
            <person name="Hou X."/>
            <person name="Wei L."/>
        </authorList>
    </citation>
    <scope>NUCLEOTIDE SEQUENCE</scope>
    <source>
        <strain evidence="2">G01</strain>
        <tissue evidence="2">Leaf</tissue>
    </source>
</reference>
<feature type="region of interest" description="Disordered" evidence="1">
    <location>
        <begin position="1"/>
        <end position="32"/>
    </location>
</feature>
<comment type="caution">
    <text evidence="2">The sequence shown here is derived from an EMBL/GenBank/DDBJ whole genome shotgun (WGS) entry which is preliminary data.</text>
</comment>
<evidence type="ECO:0000313" key="2">
    <source>
        <dbReference type="EMBL" id="KAL0297889.1"/>
    </source>
</evidence>
<dbReference type="AlphaFoldDB" id="A0AAW2JTG9"/>
<proteinExistence type="predicted"/>
<gene>
    <name evidence="2" type="ORF">Sangu_3173100</name>
</gene>
<feature type="compositionally biased region" description="Basic and acidic residues" evidence="1">
    <location>
        <begin position="14"/>
        <end position="26"/>
    </location>
</feature>
<dbReference type="EMBL" id="JACGWK010000548">
    <property type="protein sequence ID" value="KAL0297889.1"/>
    <property type="molecule type" value="Genomic_DNA"/>
</dbReference>
<feature type="compositionally biased region" description="Polar residues" evidence="1">
    <location>
        <begin position="1"/>
        <end position="10"/>
    </location>
</feature>
<reference evidence="2" key="2">
    <citation type="journal article" date="2024" name="Plant">
        <title>Genomic evolution and insights into agronomic trait innovations of Sesamum species.</title>
        <authorList>
            <person name="Miao H."/>
            <person name="Wang L."/>
            <person name="Qu L."/>
            <person name="Liu H."/>
            <person name="Sun Y."/>
            <person name="Le M."/>
            <person name="Wang Q."/>
            <person name="Wei S."/>
            <person name="Zheng Y."/>
            <person name="Lin W."/>
            <person name="Duan Y."/>
            <person name="Cao H."/>
            <person name="Xiong S."/>
            <person name="Wang X."/>
            <person name="Wei L."/>
            <person name="Li C."/>
            <person name="Ma Q."/>
            <person name="Ju M."/>
            <person name="Zhao R."/>
            <person name="Li G."/>
            <person name="Mu C."/>
            <person name="Tian Q."/>
            <person name="Mei H."/>
            <person name="Zhang T."/>
            <person name="Gao T."/>
            <person name="Zhang H."/>
        </authorList>
    </citation>
    <scope>NUCLEOTIDE SEQUENCE</scope>
    <source>
        <strain evidence="2">G01</strain>
    </source>
</reference>
<sequence length="212" mass="24216">MRFGASTSPKYHSRTPDPENKSRRSMAETTQSLSQWTPSSWLTCQSGPVHVSLMGRKRLFKTLRRERLYLYLAAIPAAISSVFLREEGGQIPKFQNEQLLGEYLDFLDEERERAQLRTAYQQRLVFTTPRRTSAIGDPVLRKVEATGRDPGKLGANWEGPYRKDSSFGSYKLESLGATLSPRVWNSDKPKEILPVSLCCKLIHYVIITSYRL</sequence>
<accession>A0AAW2JTG9</accession>